<feature type="signal peptide" evidence="2">
    <location>
        <begin position="1"/>
        <end position="25"/>
    </location>
</feature>
<feature type="compositionally biased region" description="Acidic residues" evidence="1">
    <location>
        <begin position="108"/>
        <end position="124"/>
    </location>
</feature>
<dbReference type="Gene3D" id="3.40.33.10">
    <property type="entry name" value="CAP"/>
    <property type="match status" value="1"/>
</dbReference>
<accession>A0A268P1K6</accession>
<evidence type="ECO:0000256" key="1">
    <source>
        <dbReference type="SAM" id="MobiDB-lite"/>
    </source>
</evidence>
<dbReference type="EMBL" id="NPCC01000008">
    <property type="protein sequence ID" value="PAE89541.1"/>
    <property type="molecule type" value="Genomic_DNA"/>
</dbReference>
<dbReference type="CDD" id="cd05379">
    <property type="entry name" value="CAP_bacterial"/>
    <property type="match status" value="1"/>
</dbReference>
<sequence>MKKLVISTLAAAAIVGAGFSNQADAAGQYKVQVKGPYVYTASGDCVKVDLNELKEQFGNIDWSNVNLEDLDFVTDLINKEEAPAPAPEEEAQPEAPEVEAGEPTNTPEEQETVEEEPQQEETDASGDVTQEEQQMVDLVNQEREKAGLQPLKVDQKLTEVARVKAQDMIDNNYFDHNSPTYGSPFDMMKQFGISYNTAGENLAGNQTVDAAHNALMNSQGHRENILNSNYTEVGIGVVDGGPYGKMFVQLFKG</sequence>
<feature type="compositionally biased region" description="Acidic residues" evidence="1">
    <location>
        <begin position="87"/>
        <end position="100"/>
    </location>
</feature>
<dbReference type="Proteomes" id="UP000216207">
    <property type="component" value="Unassembled WGS sequence"/>
</dbReference>
<dbReference type="OMA" id="EDEDPPF"/>
<dbReference type="InterPro" id="IPR035940">
    <property type="entry name" value="CAP_sf"/>
</dbReference>
<gene>
    <name evidence="4" type="ORF">CHH72_07840</name>
</gene>
<feature type="region of interest" description="Disordered" evidence="1">
    <location>
        <begin position="82"/>
        <end position="130"/>
    </location>
</feature>
<feature type="chain" id="PRO_5012063094" description="SCP domain-containing protein" evidence="2">
    <location>
        <begin position="26"/>
        <end position="253"/>
    </location>
</feature>
<comment type="caution">
    <text evidence="4">The sequence shown here is derived from an EMBL/GenBank/DDBJ whole genome shotgun (WGS) entry which is preliminary data.</text>
</comment>
<dbReference type="PANTHER" id="PTHR31157:SF1">
    <property type="entry name" value="SCP DOMAIN-CONTAINING PROTEIN"/>
    <property type="match status" value="1"/>
</dbReference>
<dbReference type="InterPro" id="IPR014258">
    <property type="entry name" value="CAP_domain_YkwD-like"/>
</dbReference>
<proteinExistence type="predicted"/>
<dbReference type="RefSeq" id="WP_011247383.1">
    <property type="nucleotide sequence ID" value="NZ_BOQQ01000002.1"/>
</dbReference>
<evidence type="ECO:0000313" key="4">
    <source>
        <dbReference type="EMBL" id="PAE89541.1"/>
    </source>
</evidence>
<organism evidence="4 5">
    <name type="scientific">Shouchella clausii</name>
    <name type="common">Alkalihalobacillus clausii</name>
    <dbReference type="NCBI Taxonomy" id="79880"/>
    <lineage>
        <taxon>Bacteria</taxon>
        <taxon>Bacillati</taxon>
        <taxon>Bacillota</taxon>
        <taxon>Bacilli</taxon>
        <taxon>Bacillales</taxon>
        <taxon>Bacillaceae</taxon>
        <taxon>Shouchella</taxon>
    </lineage>
</organism>
<dbReference type="InterPro" id="IPR014044">
    <property type="entry name" value="CAP_dom"/>
</dbReference>
<reference evidence="4 5" key="1">
    <citation type="submission" date="2017-07" db="EMBL/GenBank/DDBJ databases">
        <title>Isolation and whole genome analysis of endospore-forming bacteria from heroin.</title>
        <authorList>
            <person name="Kalinowski J."/>
            <person name="Ahrens B."/>
            <person name="Al-Dilaimi A."/>
            <person name="Winkler A."/>
            <person name="Wibberg D."/>
            <person name="Schleenbecker U."/>
            <person name="Ruckert C."/>
            <person name="Wolfel R."/>
            <person name="Grass G."/>
        </authorList>
    </citation>
    <scope>NUCLEOTIDE SEQUENCE [LARGE SCALE GENOMIC DNA]</scope>
    <source>
        <strain evidence="4 5">7539</strain>
    </source>
</reference>
<evidence type="ECO:0000313" key="5">
    <source>
        <dbReference type="Proteomes" id="UP000216207"/>
    </source>
</evidence>
<dbReference type="AlphaFoldDB" id="A0A268P1K6"/>
<evidence type="ECO:0000259" key="3">
    <source>
        <dbReference type="Pfam" id="PF00188"/>
    </source>
</evidence>
<dbReference type="SUPFAM" id="SSF55797">
    <property type="entry name" value="PR-1-like"/>
    <property type="match status" value="1"/>
</dbReference>
<keyword evidence="2" id="KW-0732">Signal</keyword>
<dbReference type="Pfam" id="PF00188">
    <property type="entry name" value="CAP"/>
    <property type="match status" value="1"/>
</dbReference>
<name>A0A268P1K6_SHOCL</name>
<dbReference type="PANTHER" id="PTHR31157">
    <property type="entry name" value="SCP DOMAIN-CONTAINING PROTEIN"/>
    <property type="match status" value="1"/>
</dbReference>
<dbReference type="NCBIfam" id="TIGR02909">
    <property type="entry name" value="spore_YkwD"/>
    <property type="match status" value="1"/>
</dbReference>
<evidence type="ECO:0000256" key="2">
    <source>
        <dbReference type="SAM" id="SignalP"/>
    </source>
</evidence>
<feature type="domain" description="SCP" evidence="3">
    <location>
        <begin position="136"/>
        <end position="251"/>
    </location>
</feature>
<protein>
    <recommendedName>
        <fullName evidence="3">SCP domain-containing protein</fullName>
    </recommendedName>
</protein>